<evidence type="ECO:0000256" key="14">
    <source>
        <dbReference type="SAM" id="Phobius"/>
    </source>
</evidence>
<evidence type="ECO:0000256" key="12">
    <source>
        <dbReference type="ARBA" id="ARBA00023012"/>
    </source>
</evidence>
<evidence type="ECO:0000259" key="15">
    <source>
        <dbReference type="PROSITE" id="PS50109"/>
    </source>
</evidence>
<evidence type="ECO:0000256" key="8">
    <source>
        <dbReference type="ARBA" id="ARBA00022741"/>
    </source>
</evidence>
<comment type="subcellular location">
    <subcellularLocation>
        <location evidence="2">Cell membrane</location>
        <topology evidence="2">Multi-pass membrane protein</topology>
    </subcellularLocation>
</comment>
<evidence type="ECO:0000256" key="4">
    <source>
        <dbReference type="ARBA" id="ARBA00022475"/>
    </source>
</evidence>
<keyword evidence="5" id="KW-0597">Phosphoprotein</keyword>
<keyword evidence="6" id="KW-0808">Transferase</keyword>
<dbReference type="PANTHER" id="PTHR24421:SF10">
    <property type="entry name" value="NITRATE_NITRITE SENSOR PROTEIN NARQ"/>
    <property type="match status" value="1"/>
</dbReference>
<evidence type="ECO:0000256" key="3">
    <source>
        <dbReference type="ARBA" id="ARBA00012438"/>
    </source>
</evidence>
<dbReference type="Pfam" id="PF07730">
    <property type="entry name" value="HisKA_3"/>
    <property type="match status" value="1"/>
</dbReference>
<proteinExistence type="predicted"/>
<feature type="transmembrane region" description="Helical" evidence="14">
    <location>
        <begin position="89"/>
        <end position="110"/>
    </location>
</feature>
<comment type="caution">
    <text evidence="16">The sequence shown here is derived from an EMBL/GenBank/DDBJ whole genome shotgun (WGS) entry which is preliminary data.</text>
</comment>
<evidence type="ECO:0000256" key="1">
    <source>
        <dbReference type="ARBA" id="ARBA00000085"/>
    </source>
</evidence>
<dbReference type="InterPro" id="IPR050482">
    <property type="entry name" value="Sensor_HK_TwoCompSys"/>
</dbReference>
<evidence type="ECO:0000256" key="6">
    <source>
        <dbReference type="ARBA" id="ARBA00022679"/>
    </source>
</evidence>
<feature type="transmembrane region" description="Helical" evidence="14">
    <location>
        <begin position="270"/>
        <end position="294"/>
    </location>
</feature>
<feature type="transmembrane region" description="Helical" evidence="14">
    <location>
        <begin position="122"/>
        <end position="146"/>
    </location>
</feature>
<evidence type="ECO:0000313" key="17">
    <source>
        <dbReference type="Proteomes" id="UP001430954"/>
    </source>
</evidence>
<keyword evidence="17" id="KW-1185">Reference proteome</keyword>
<accession>A0ABS7T5G6</accession>
<evidence type="ECO:0000256" key="5">
    <source>
        <dbReference type="ARBA" id="ARBA00022553"/>
    </source>
</evidence>
<evidence type="ECO:0000256" key="11">
    <source>
        <dbReference type="ARBA" id="ARBA00022989"/>
    </source>
</evidence>
<dbReference type="InterPro" id="IPR003594">
    <property type="entry name" value="HATPase_dom"/>
</dbReference>
<reference evidence="16 17" key="1">
    <citation type="submission" date="2021-09" db="EMBL/GenBank/DDBJ databases">
        <title>Lysobacter sp. 13A isolated from the river sediment.</title>
        <authorList>
            <person name="Liu H."/>
            <person name="Li S."/>
            <person name="Mao S."/>
        </authorList>
    </citation>
    <scope>NUCLEOTIDE SEQUENCE [LARGE SCALE GENOMIC DNA]</scope>
    <source>
        <strain evidence="16 17">13A</strain>
    </source>
</reference>
<dbReference type="Gene3D" id="3.30.565.10">
    <property type="entry name" value="Histidine kinase-like ATPase, C-terminal domain"/>
    <property type="match status" value="1"/>
</dbReference>
<comment type="catalytic activity">
    <reaction evidence="1">
        <text>ATP + protein L-histidine = ADP + protein N-phospho-L-histidine.</text>
        <dbReference type="EC" id="2.7.13.3"/>
    </reaction>
</comment>
<gene>
    <name evidence="16" type="ORF">K6753_06205</name>
</gene>
<dbReference type="InterPro" id="IPR036890">
    <property type="entry name" value="HATPase_C_sf"/>
</dbReference>
<evidence type="ECO:0000256" key="9">
    <source>
        <dbReference type="ARBA" id="ARBA00022777"/>
    </source>
</evidence>
<dbReference type="Gene3D" id="1.20.5.1930">
    <property type="match status" value="1"/>
</dbReference>
<feature type="transmembrane region" description="Helical" evidence="14">
    <location>
        <begin position="192"/>
        <end position="212"/>
    </location>
</feature>
<name>A0ABS7T5G6_9GAMM</name>
<feature type="transmembrane region" description="Helical" evidence="14">
    <location>
        <begin position="43"/>
        <end position="59"/>
    </location>
</feature>
<evidence type="ECO:0000256" key="13">
    <source>
        <dbReference type="ARBA" id="ARBA00023136"/>
    </source>
</evidence>
<feature type="transmembrane region" description="Helical" evidence="14">
    <location>
        <begin position="158"/>
        <end position="180"/>
    </location>
</feature>
<sequence length="527" mass="56571">MISATHPARPSAQRLAPAFVIAGASAIGQLLSIGFWMPEPQSHMLWLPGAVLMGAALTSPARRWPVYMLAWAAGIVGTLYALALPLVGLVGVALGEGVLILLAAALLRYVSGDDAPLQNFRVLWIFLLVCGAALPAISALWVVHVAARTGLDFYLGSWANVALAHSLSYMLVVPLWLLRASDERKAPFQQRLTNAVLAISLFLGLWVSWLTLSDVDPLRPLLLTAPAPVLVWALIVFRTRGACYALLATSLLCMHMSSRGEGPFVQETLGLTTLACQLWVAWASIAMLFLACLAEQRSAGQRALRATHGELSRMTGRLIVAQEAERSRIARDLHDDINQTLASVSIRLSAIKHEMHGTTRESIDAVQHQIGGVSKSIRQLSHQLHPSVLRYTGLAPALKDLCEGIGQDVNTSTRVALDESIALPDSHALCLYRIAQEALGNARRHADATEIELTLARADGGVQLRIADNGRGWDHDIVAARAKGGLGLVSMEERARALDGRIDVGANPGGGTVVWAVLPVPSMSETP</sequence>
<feature type="transmembrane region" description="Helical" evidence="14">
    <location>
        <begin position="15"/>
        <end position="37"/>
    </location>
</feature>
<dbReference type="CDD" id="cd16917">
    <property type="entry name" value="HATPase_UhpB-NarQ-NarX-like"/>
    <property type="match status" value="1"/>
</dbReference>
<keyword evidence="4" id="KW-1003">Cell membrane</keyword>
<evidence type="ECO:0000256" key="10">
    <source>
        <dbReference type="ARBA" id="ARBA00022840"/>
    </source>
</evidence>
<organism evidence="16 17">
    <name type="scientific">Novilysobacter selenitireducens</name>
    <dbReference type="NCBI Taxonomy" id="2872639"/>
    <lineage>
        <taxon>Bacteria</taxon>
        <taxon>Pseudomonadati</taxon>
        <taxon>Pseudomonadota</taxon>
        <taxon>Gammaproteobacteria</taxon>
        <taxon>Lysobacterales</taxon>
        <taxon>Lysobacteraceae</taxon>
        <taxon>Novilysobacter</taxon>
    </lineage>
</organism>
<dbReference type="EMBL" id="JAINZW010000002">
    <property type="protein sequence ID" value="MBZ4039124.1"/>
    <property type="molecule type" value="Genomic_DNA"/>
</dbReference>
<dbReference type="Pfam" id="PF05231">
    <property type="entry name" value="MASE1"/>
    <property type="match status" value="1"/>
</dbReference>
<evidence type="ECO:0000313" key="16">
    <source>
        <dbReference type="EMBL" id="MBZ4039124.1"/>
    </source>
</evidence>
<dbReference type="SUPFAM" id="SSF55874">
    <property type="entry name" value="ATPase domain of HSP90 chaperone/DNA topoisomerase II/histidine kinase"/>
    <property type="match status" value="1"/>
</dbReference>
<protein>
    <recommendedName>
        <fullName evidence="3">histidine kinase</fullName>
        <ecNumber evidence="3">2.7.13.3</ecNumber>
    </recommendedName>
</protein>
<dbReference type="RefSeq" id="WP_223675385.1">
    <property type="nucleotide sequence ID" value="NZ_JAINZW010000002.1"/>
</dbReference>
<dbReference type="InterPro" id="IPR005467">
    <property type="entry name" value="His_kinase_dom"/>
</dbReference>
<keyword evidence="7 14" id="KW-0812">Transmembrane</keyword>
<evidence type="ECO:0000256" key="2">
    <source>
        <dbReference type="ARBA" id="ARBA00004651"/>
    </source>
</evidence>
<keyword evidence="11 14" id="KW-1133">Transmembrane helix</keyword>
<keyword evidence="12" id="KW-0902">Two-component regulatory system</keyword>
<dbReference type="InterPro" id="IPR007895">
    <property type="entry name" value="MASE1"/>
</dbReference>
<dbReference type="PROSITE" id="PS50109">
    <property type="entry name" value="HIS_KIN"/>
    <property type="match status" value="1"/>
</dbReference>
<evidence type="ECO:0000256" key="7">
    <source>
        <dbReference type="ARBA" id="ARBA00022692"/>
    </source>
</evidence>
<dbReference type="EC" id="2.7.13.3" evidence="3"/>
<dbReference type="Proteomes" id="UP001430954">
    <property type="component" value="Unassembled WGS sequence"/>
</dbReference>
<dbReference type="SMART" id="SM00387">
    <property type="entry name" value="HATPase_c"/>
    <property type="match status" value="1"/>
</dbReference>
<dbReference type="Pfam" id="PF02518">
    <property type="entry name" value="HATPase_c"/>
    <property type="match status" value="1"/>
</dbReference>
<dbReference type="InterPro" id="IPR011712">
    <property type="entry name" value="Sig_transdc_His_kin_sub3_dim/P"/>
</dbReference>
<keyword evidence="9" id="KW-0418">Kinase</keyword>
<feature type="transmembrane region" description="Helical" evidence="14">
    <location>
        <begin position="218"/>
        <end position="237"/>
    </location>
</feature>
<keyword evidence="13 14" id="KW-0472">Membrane</keyword>
<feature type="domain" description="Histidine kinase" evidence="15">
    <location>
        <begin position="431"/>
        <end position="522"/>
    </location>
</feature>
<dbReference type="PANTHER" id="PTHR24421">
    <property type="entry name" value="NITRATE/NITRITE SENSOR PROTEIN NARX-RELATED"/>
    <property type="match status" value="1"/>
</dbReference>
<keyword evidence="8" id="KW-0547">Nucleotide-binding</keyword>
<keyword evidence="10" id="KW-0067">ATP-binding</keyword>